<evidence type="ECO:0000313" key="7">
    <source>
        <dbReference type="EMBL" id="SHF34288.1"/>
    </source>
</evidence>
<dbReference type="SUPFAM" id="SSF49785">
    <property type="entry name" value="Galactose-binding domain-like"/>
    <property type="match status" value="1"/>
</dbReference>
<dbReference type="AlphaFoldDB" id="A0A1M5AVK3"/>
<evidence type="ECO:0000256" key="1">
    <source>
        <dbReference type="SAM" id="MobiDB-lite"/>
    </source>
</evidence>
<dbReference type="Pfam" id="PF09990">
    <property type="entry name" value="DUF2231"/>
    <property type="match status" value="1"/>
</dbReference>
<dbReference type="STRING" id="1194090.SAMN05443144_107187"/>
<dbReference type="PANTHER" id="PTHR35889">
    <property type="entry name" value="CYCLOINULO-OLIGOSACCHARIDE FRUCTANOTRANSFERASE-RELATED"/>
    <property type="match status" value="1"/>
</dbReference>
<feature type="transmembrane region" description="Helical" evidence="2">
    <location>
        <begin position="86"/>
        <end position="106"/>
    </location>
</feature>
<sequence length="965" mass="109452">MFFDTLSELWLWQLLGRMHPLIVHFPIGALLIAFLLEMLTLGGQRPELRSGIRWLVYIGAGTALMAVLFGLMLAYGGNYSETTLFYHRWGGVATAVLASAASWFMYRAERTGKKRDGNLYRGALATTVLVLTAAGHFGASLTHGDDYITSVLPWNYDSIAEGEFDELLTEVSRHMEMGDLSETYKNELNVGVRRIFAHSCYRCHDSDEAEGGLVLNSEEAVMEGGDGGSVIIPGQPGDSELMRRITLPKGHDDVMPQKGSSLTEGQVELIRTWIEVGAPWSDEEVKTFREAPIALDKPPLPPDTESNFQSPIDRFANAYFEEHDISWPEPVDDRTFMRRVYMDIIGLMPEPREMQEFVEDPSPDKRDTLIDALLSQKHDYAQHWLTFWNDLLRNDYTGTGFITGGREQITDWLYDALYHNKPYDEMVRELTNPGEASDGFIRGIEWRGAVNASQTTEMQAAQNISQSFLGLNLKCASCHDSFVSNLTLDDAYSFAAVFSDSALAIQRCEVPTGDTAKAGFVYSEELGEIDESLSKDERLERLAEVLSQRQNGRLYRTIANRYWELLMGRGLVEPVDEMDNIPWSQDMLDWLASDLIDHKYDLKRLIAMIVRSRTYQLPSVDISREEAQSEEYVFRGPLRKRLTAEQFADAVSQVAAPFYYSVAYSPYENPPAEADWIWFNSRENDRPSQPPPGTYYFRHDFDIPDGRNIAKAQLLVTADEAYKLYLNSSLVSEGNDWRQVDRIAVTKQLKTGKNVLAAEGTNGGTIPNPAGILLNLRVRFAGDGHELEMRSSEQWRATDHRPSEGWKAPGFDDREWGSVRSVGNSRESGHWGQLLNFTHDRRNQLEFSRASLVVNDDFLKAMGRPTRENIVTNRQTEATLLQALELTNGEKLNEVIGRGAKRWIREYDQAQDEMIEQLYLTAYGRAPQAKEARIARERLSPDPGKEEMEDLLWAIVMNPEFQLIY</sequence>
<feature type="domain" description="DUF1553" evidence="4">
    <location>
        <begin position="854"/>
        <end position="937"/>
    </location>
</feature>
<feature type="region of interest" description="Disordered" evidence="1">
    <location>
        <begin position="791"/>
        <end position="810"/>
    </location>
</feature>
<feature type="transmembrane region" description="Helical" evidence="2">
    <location>
        <begin position="118"/>
        <end position="139"/>
    </location>
</feature>
<organism evidence="7 8">
    <name type="scientific">Fodinibius roseus</name>
    <dbReference type="NCBI Taxonomy" id="1194090"/>
    <lineage>
        <taxon>Bacteria</taxon>
        <taxon>Pseudomonadati</taxon>
        <taxon>Balneolota</taxon>
        <taxon>Balneolia</taxon>
        <taxon>Balneolales</taxon>
        <taxon>Balneolaceae</taxon>
        <taxon>Fodinibius</taxon>
    </lineage>
</organism>
<feature type="transmembrane region" description="Helical" evidence="2">
    <location>
        <begin position="20"/>
        <end position="42"/>
    </location>
</feature>
<dbReference type="InterPro" id="IPR011444">
    <property type="entry name" value="DUF1549"/>
</dbReference>
<dbReference type="Pfam" id="PF07583">
    <property type="entry name" value="PSCyt2"/>
    <property type="match status" value="1"/>
</dbReference>
<evidence type="ECO:0000313" key="8">
    <source>
        <dbReference type="Proteomes" id="UP000184041"/>
    </source>
</evidence>
<evidence type="ECO:0000256" key="2">
    <source>
        <dbReference type="SAM" id="Phobius"/>
    </source>
</evidence>
<dbReference type="SUPFAM" id="SSF46626">
    <property type="entry name" value="Cytochrome c"/>
    <property type="match status" value="1"/>
</dbReference>
<reference evidence="7 8" key="1">
    <citation type="submission" date="2016-11" db="EMBL/GenBank/DDBJ databases">
        <authorList>
            <person name="Jaros S."/>
            <person name="Januszkiewicz K."/>
            <person name="Wedrychowicz H."/>
        </authorList>
    </citation>
    <scope>NUCLEOTIDE SEQUENCE [LARGE SCALE GENOMIC DNA]</scope>
    <source>
        <strain evidence="7 8">DSM 21986</strain>
    </source>
</reference>
<evidence type="ECO:0000259" key="5">
    <source>
        <dbReference type="Pfam" id="PF07635"/>
    </source>
</evidence>
<dbReference type="GO" id="GO:0009055">
    <property type="term" value="F:electron transfer activity"/>
    <property type="evidence" value="ECO:0007669"/>
    <property type="project" value="InterPro"/>
</dbReference>
<feature type="domain" description="DUF1549" evidence="3">
    <location>
        <begin position="311"/>
        <end position="501"/>
    </location>
</feature>
<dbReference type="Pfam" id="PF07635">
    <property type="entry name" value="PSCyt1"/>
    <property type="match status" value="1"/>
</dbReference>
<dbReference type="InterPro" id="IPR022655">
    <property type="entry name" value="DUF1553"/>
</dbReference>
<protein>
    <submittedName>
        <fullName evidence="7">Uncharacterized membrane protein</fullName>
    </submittedName>
</protein>
<feature type="domain" description="DUF2231" evidence="6">
    <location>
        <begin position="18"/>
        <end position="142"/>
    </location>
</feature>
<dbReference type="GO" id="GO:0020037">
    <property type="term" value="F:heme binding"/>
    <property type="evidence" value="ECO:0007669"/>
    <property type="project" value="InterPro"/>
</dbReference>
<dbReference type="PANTHER" id="PTHR35889:SF3">
    <property type="entry name" value="F-BOX DOMAIN-CONTAINING PROTEIN"/>
    <property type="match status" value="1"/>
</dbReference>
<evidence type="ECO:0000259" key="4">
    <source>
        <dbReference type="Pfam" id="PF07587"/>
    </source>
</evidence>
<evidence type="ECO:0000259" key="3">
    <source>
        <dbReference type="Pfam" id="PF07583"/>
    </source>
</evidence>
<dbReference type="RefSeq" id="WP_073062302.1">
    <property type="nucleotide sequence ID" value="NZ_FQUS01000007.1"/>
</dbReference>
<keyword evidence="2" id="KW-1133">Transmembrane helix</keyword>
<feature type="domain" description="DUF1553" evidence="4">
    <location>
        <begin position="541"/>
        <end position="656"/>
    </location>
</feature>
<name>A0A1M5AVK3_9BACT</name>
<dbReference type="InterPro" id="IPR036909">
    <property type="entry name" value="Cyt_c-like_dom_sf"/>
</dbReference>
<keyword evidence="8" id="KW-1185">Reference proteome</keyword>
<keyword evidence="2" id="KW-0472">Membrane</keyword>
<dbReference type="InterPro" id="IPR008979">
    <property type="entry name" value="Galactose-bd-like_sf"/>
</dbReference>
<gene>
    <name evidence="7" type="ORF">SAMN05443144_107187</name>
</gene>
<accession>A0A1M5AVK3</accession>
<feature type="transmembrane region" description="Helical" evidence="2">
    <location>
        <begin position="54"/>
        <end position="74"/>
    </location>
</feature>
<dbReference type="EMBL" id="FQUS01000007">
    <property type="protein sequence ID" value="SHF34288.1"/>
    <property type="molecule type" value="Genomic_DNA"/>
</dbReference>
<dbReference type="Gene3D" id="2.60.120.260">
    <property type="entry name" value="Galactose-binding domain-like"/>
    <property type="match status" value="1"/>
</dbReference>
<dbReference type="InterPro" id="IPR011429">
    <property type="entry name" value="Cyt_c_Planctomycete-type"/>
</dbReference>
<dbReference type="OrthoDB" id="1099022at2"/>
<keyword evidence="2" id="KW-0812">Transmembrane</keyword>
<proteinExistence type="predicted"/>
<dbReference type="Pfam" id="PF07587">
    <property type="entry name" value="PSD1"/>
    <property type="match status" value="2"/>
</dbReference>
<feature type="domain" description="Cytochrome C Planctomycete-type" evidence="5">
    <location>
        <begin position="200"/>
        <end position="256"/>
    </location>
</feature>
<dbReference type="Proteomes" id="UP000184041">
    <property type="component" value="Unassembled WGS sequence"/>
</dbReference>
<dbReference type="InterPro" id="IPR019251">
    <property type="entry name" value="DUF2231_TM"/>
</dbReference>
<evidence type="ECO:0000259" key="6">
    <source>
        <dbReference type="Pfam" id="PF09990"/>
    </source>
</evidence>